<evidence type="ECO:0000313" key="2">
    <source>
        <dbReference type="Proteomes" id="UP000507470"/>
    </source>
</evidence>
<evidence type="ECO:0000313" key="1">
    <source>
        <dbReference type="EMBL" id="CAC5388812.1"/>
    </source>
</evidence>
<dbReference type="EMBL" id="CACVKT020004265">
    <property type="protein sequence ID" value="CAC5388812.1"/>
    <property type="molecule type" value="Genomic_DNA"/>
</dbReference>
<reference evidence="1 2" key="1">
    <citation type="submission" date="2020-06" db="EMBL/GenBank/DDBJ databases">
        <authorList>
            <person name="Li R."/>
            <person name="Bekaert M."/>
        </authorList>
    </citation>
    <scope>NUCLEOTIDE SEQUENCE [LARGE SCALE GENOMIC DNA]</scope>
    <source>
        <strain evidence="2">wild</strain>
    </source>
</reference>
<name>A0A6J8BYP6_MYTCO</name>
<dbReference type="AlphaFoldDB" id="A0A6J8BYP6"/>
<gene>
    <name evidence="1" type="ORF">MCOR_24049</name>
</gene>
<dbReference type="OrthoDB" id="6073743at2759"/>
<keyword evidence="2" id="KW-1185">Reference proteome</keyword>
<accession>A0A6J8BYP6</accession>
<protein>
    <submittedName>
        <fullName evidence="1">Uncharacterized protein</fullName>
    </submittedName>
</protein>
<dbReference type="Proteomes" id="UP000507470">
    <property type="component" value="Unassembled WGS sequence"/>
</dbReference>
<organism evidence="1 2">
    <name type="scientific">Mytilus coruscus</name>
    <name type="common">Sea mussel</name>
    <dbReference type="NCBI Taxonomy" id="42192"/>
    <lineage>
        <taxon>Eukaryota</taxon>
        <taxon>Metazoa</taxon>
        <taxon>Spiralia</taxon>
        <taxon>Lophotrochozoa</taxon>
        <taxon>Mollusca</taxon>
        <taxon>Bivalvia</taxon>
        <taxon>Autobranchia</taxon>
        <taxon>Pteriomorphia</taxon>
        <taxon>Mytilida</taxon>
        <taxon>Mytiloidea</taxon>
        <taxon>Mytilidae</taxon>
        <taxon>Mytilinae</taxon>
        <taxon>Mytilus</taxon>
    </lineage>
</organism>
<proteinExistence type="predicted"/>
<sequence>MALELDLLNEEYSSVGNDISSLQLSNELIRSICSENLPSSVNNWSTKHAKFLNIYYEKEYVNGPLDVMGRIPTLQPFSREQNHFTDSLKSSLQFNASYKNFDETYNFHTIENGLKKELVDAICRLNKNPEHDRFIKFKVSRFLKCLHRFMISMESLRKNYEEYKGNFKHLLGSFVEMCCLEVLECSDTCQSVWRNLQPWTKSGASVSKPDFRLYKSGLEDFLLLDDEVVVPVTEVKQSHEPLQSRSKEMNSTTDPACSDNQAKSQIELDFSEDILGQHAGTLLLDLNRYCLKKTVYIDEDYVMRMPGIIFKGTQVLFTLLEMNRSHHRKLRYSEDLDDEKDMAKIYYSRPLDILVEKDRCTLIESFMRLNNI</sequence>